<evidence type="ECO:0000259" key="4">
    <source>
        <dbReference type="Pfam" id="PF19028"/>
    </source>
</evidence>
<reference evidence="5" key="1">
    <citation type="submission" date="2015-11" db="EMBL/GenBank/DDBJ databases">
        <title>De novo transcriptome assembly of four potential Pierce s Disease insect vectors from Arizona vineyards.</title>
        <authorList>
            <person name="Tassone E.E."/>
        </authorList>
    </citation>
    <scope>NUCLEOTIDE SEQUENCE</scope>
</reference>
<dbReference type="PANTHER" id="PTHR11311:SF30">
    <property type="entry name" value="SPONDIN-LIKE TSP1 DOMAIN-CONTAINING PROTEIN"/>
    <property type="match status" value="1"/>
</dbReference>
<evidence type="ECO:0000256" key="1">
    <source>
        <dbReference type="ARBA" id="ARBA00022729"/>
    </source>
</evidence>
<dbReference type="EMBL" id="GECU01035626">
    <property type="protein sequence ID" value="JAS72080.1"/>
    <property type="molecule type" value="Transcribed_RNA"/>
</dbReference>
<proteinExistence type="predicted"/>
<feature type="non-terminal residue" evidence="5">
    <location>
        <position position="1"/>
    </location>
</feature>
<dbReference type="Pfam" id="PF19028">
    <property type="entry name" value="TSP1_spondin"/>
    <property type="match status" value="1"/>
</dbReference>
<evidence type="ECO:0000256" key="3">
    <source>
        <dbReference type="ARBA" id="ARBA00023180"/>
    </source>
</evidence>
<dbReference type="InterPro" id="IPR036383">
    <property type="entry name" value="TSP1_rpt_sf"/>
</dbReference>
<accession>A0A1B6HBM1</accession>
<dbReference type="AlphaFoldDB" id="A0A1B6HBM1"/>
<gene>
    <name evidence="5" type="ORF">g.1820</name>
</gene>
<feature type="domain" description="Spondin-like TSP1" evidence="4">
    <location>
        <begin position="191"/>
        <end position="239"/>
    </location>
</feature>
<organism evidence="5">
    <name type="scientific">Homalodisca liturata</name>
    <dbReference type="NCBI Taxonomy" id="320908"/>
    <lineage>
        <taxon>Eukaryota</taxon>
        <taxon>Metazoa</taxon>
        <taxon>Ecdysozoa</taxon>
        <taxon>Arthropoda</taxon>
        <taxon>Hexapoda</taxon>
        <taxon>Insecta</taxon>
        <taxon>Pterygota</taxon>
        <taxon>Neoptera</taxon>
        <taxon>Paraneoptera</taxon>
        <taxon>Hemiptera</taxon>
        <taxon>Auchenorrhyncha</taxon>
        <taxon>Membracoidea</taxon>
        <taxon>Cicadellidae</taxon>
        <taxon>Cicadellinae</taxon>
        <taxon>Proconiini</taxon>
        <taxon>Homalodisca</taxon>
    </lineage>
</organism>
<dbReference type="Pfam" id="PF00090">
    <property type="entry name" value="TSP_1"/>
    <property type="match status" value="1"/>
</dbReference>
<protein>
    <recommendedName>
        <fullName evidence="4">Spondin-like TSP1 domain-containing protein</fullName>
    </recommendedName>
</protein>
<evidence type="ECO:0000313" key="5">
    <source>
        <dbReference type="EMBL" id="JAS72080.1"/>
    </source>
</evidence>
<evidence type="ECO:0000256" key="2">
    <source>
        <dbReference type="ARBA" id="ARBA00023157"/>
    </source>
</evidence>
<dbReference type="PROSITE" id="PS50092">
    <property type="entry name" value="TSP1"/>
    <property type="match status" value="3"/>
</dbReference>
<dbReference type="GO" id="GO:0030036">
    <property type="term" value="P:actin cytoskeleton organization"/>
    <property type="evidence" value="ECO:0007669"/>
    <property type="project" value="TreeGrafter"/>
</dbReference>
<keyword evidence="2" id="KW-1015">Disulfide bond</keyword>
<dbReference type="InterPro" id="IPR000884">
    <property type="entry name" value="TSP1_rpt"/>
</dbReference>
<dbReference type="SUPFAM" id="SSF82895">
    <property type="entry name" value="TSP-1 type 1 repeat"/>
    <property type="match status" value="3"/>
</dbReference>
<dbReference type="InterPro" id="IPR051418">
    <property type="entry name" value="Spondin/Thrombospondin_T1"/>
</dbReference>
<dbReference type="Gene3D" id="2.20.100.10">
    <property type="entry name" value="Thrombospondin type-1 (TSP1) repeat"/>
    <property type="match status" value="2"/>
</dbReference>
<dbReference type="PANTHER" id="PTHR11311">
    <property type="entry name" value="SPONDIN"/>
    <property type="match status" value="1"/>
</dbReference>
<feature type="non-terminal residue" evidence="5">
    <location>
        <position position="245"/>
    </location>
</feature>
<dbReference type="GO" id="GO:0005886">
    <property type="term" value="C:plasma membrane"/>
    <property type="evidence" value="ECO:0007669"/>
    <property type="project" value="TreeGrafter"/>
</dbReference>
<dbReference type="SMART" id="SM00209">
    <property type="entry name" value="TSP1"/>
    <property type="match status" value="4"/>
</dbReference>
<dbReference type="InterPro" id="IPR044004">
    <property type="entry name" value="TSP1_spondin_dom"/>
</dbReference>
<dbReference type="Pfam" id="PF19030">
    <property type="entry name" value="TSP1_ADAMTS"/>
    <property type="match status" value="1"/>
</dbReference>
<keyword evidence="1" id="KW-0732">Signal</keyword>
<sequence>RECFTPSEPCPRHTWSTGDWSQCQLAHDVRCGHGLRTRDLWCSEDGSERKVELRLCLATRATLPVTVQRCHVDCHVPCQLTEWSSWTLCKQPCSGARSRTRQLIGLSEGHAVCQEMPLVETKPCPCEMYDSRPISNWSSCLTNGSLGCGLGTRYRAVGCYNDKDQMVDPSLCGGGSGLQEEPCLVPCPLDCQLSEWTAWQECNVRCGPGLQNRTRQVVQPGNAGGRQCGPLTQWKLCQVPCEVFQ</sequence>
<keyword evidence="3" id="KW-0325">Glycoprotein</keyword>
<name>A0A1B6HBM1_9HEMI</name>